<gene>
    <name evidence="4" type="primary">spk1_17</name>
    <name evidence="4" type="ORF">ENSA7_48510</name>
</gene>
<feature type="compositionally biased region" description="Low complexity" evidence="1">
    <location>
        <begin position="36"/>
        <end position="62"/>
    </location>
</feature>
<dbReference type="Proteomes" id="UP000238823">
    <property type="component" value="Unassembled WGS sequence"/>
</dbReference>
<keyword evidence="4" id="KW-0418">Kinase</keyword>
<organism evidence="4 5">
    <name type="scientific">Enhygromyxa salina</name>
    <dbReference type="NCBI Taxonomy" id="215803"/>
    <lineage>
        <taxon>Bacteria</taxon>
        <taxon>Pseudomonadati</taxon>
        <taxon>Myxococcota</taxon>
        <taxon>Polyangia</taxon>
        <taxon>Nannocystales</taxon>
        <taxon>Nannocystaceae</taxon>
        <taxon>Enhygromyxa</taxon>
    </lineage>
</organism>
<dbReference type="CDD" id="cd06577">
    <property type="entry name" value="PASTA_pknB"/>
    <property type="match status" value="3"/>
</dbReference>
<dbReference type="PROSITE" id="PS51178">
    <property type="entry name" value="PASTA"/>
    <property type="match status" value="3"/>
</dbReference>
<evidence type="ECO:0000313" key="4">
    <source>
        <dbReference type="EMBL" id="PRQ04920.1"/>
    </source>
</evidence>
<sequence>MQDYLKIFLISLVTSVAVLFSLGPFMLRMQAAEGPRAQAEAPAQPATVETQAQPAAPQMTAPNLQGLSLRDARDRWREGGIVIIEDSQRVDASVEVGTILSQSPAGGAPLQTKEIRVVVAAAPELLTVPSVIGKSAISATEALVKAGFEVPAPQSEPSSEAAGVVLRQEPNAGSKSEKGSLVHLVVAGDGGAGAIAPGEALIEVPKLRNQTVGSARKKLESAGLSVGTVREREDPELGGGRVLSQDPDAGTEVAPGTAVDLVIVAPN</sequence>
<feature type="region of interest" description="Disordered" evidence="1">
    <location>
        <begin position="36"/>
        <end position="66"/>
    </location>
</feature>
<dbReference type="OrthoDB" id="9762169at2"/>
<feature type="domain" description="PASTA" evidence="3">
    <location>
        <begin position="55"/>
        <end position="121"/>
    </location>
</feature>
<dbReference type="AlphaFoldDB" id="A0A2S9YIM3"/>
<dbReference type="EMBL" id="PVNL01000100">
    <property type="protein sequence ID" value="PRQ04920.1"/>
    <property type="molecule type" value="Genomic_DNA"/>
</dbReference>
<keyword evidence="4" id="KW-0808">Transferase</keyword>
<dbReference type="GO" id="GO:0004674">
    <property type="term" value="F:protein serine/threonine kinase activity"/>
    <property type="evidence" value="ECO:0007669"/>
    <property type="project" value="UniProtKB-EC"/>
</dbReference>
<dbReference type="Gene3D" id="3.30.10.20">
    <property type="match status" value="3"/>
</dbReference>
<evidence type="ECO:0000259" key="3">
    <source>
        <dbReference type="PROSITE" id="PS51178"/>
    </source>
</evidence>
<keyword evidence="2" id="KW-1133">Transmembrane helix</keyword>
<evidence type="ECO:0000256" key="1">
    <source>
        <dbReference type="SAM" id="MobiDB-lite"/>
    </source>
</evidence>
<proteinExistence type="predicted"/>
<keyword evidence="2" id="KW-0472">Membrane</keyword>
<feature type="domain" description="PASTA" evidence="3">
    <location>
        <begin position="122"/>
        <end position="188"/>
    </location>
</feature>
<feature type="domain" description="PASTA" evidence="3">
    <location>
        <begin position="198"/>
        <end position="265"/>
    </location>
</feature>
<evidence type="ECO:0000256" key="2">
    <source>
        <dbReference type="SAM" id="Phobius"/>
    </source>
</evidence>
<dbReference type="Pfam" id="PF03793">
    <property type="entry name" value="PASTA"/>
    <property type="match status" value="3"/>
</dbReference>
<evidence type="ECO:0000313" key="5">
    <source>
        <dbReference type="Proteomes" id="UP000238823"/>
    </source>
</evidence>
<reference evidence="4 5" key="1">
    <citation type="submission" date="2018-03" db="EMBL/GenBank/DDBJ databases">
        <title>Draft Genome Sequences of the Obligatory Marine Myxobacteria Enhygromyxa salina SWB007.</title>
        <authorList>
            <person name="Poehlein A."/>
            <person name="Moghaddam J.A."/>
            <person name="Harms H."/>
            <person name="Alanjari M."/>
            <person name="Koenig G.M."/>
            <person name="Daniel R."/>
            <person name="Schaeberle T.F."/>
        </authorList>
    </citation>
    <scope>NUCLEOTIDE SEQUENCE [LARGE SCALE GENOMIC DNA]</scope>
    <source>
        <strain evidence="4 5">SWB007</strain>
    </source>
</reference>
<dbReference type="EC" id="2.7.11.1" evidence="4"/>
<name>A0A2S9YIM3_9BACT</name>
<feature type="region of interest" description="Disordered" evidence="1">
    <location>
        <begin position="232"/>
        <end position="253"/>
    </location>
</feature>
<comment type="caution">
    <text evidence="4">The sequence shown here is derived from an EMBL/GenBank/DDBJ whole genome shotgun (WGS) entry which is preliminary data.</text>
</comment>
<accession>A0A2S9YIM3</accession>
<protein>
    <submittedName>
        <fullName evidence="4">Serine/threonine-protein kinase PK-1</fullName>
        <ecNumber evidence="4">2.7.11.1</ecNumber>
    </submittedName>
</protein>
<dbReference type="RefSeq" id="WP_146158088.1">
    <property type="nucleotide sequence ID" value="NZ_PVNL01000100.1"/>
</dbReference>
<dbReference type="SUPFAM" id="SSF54184">
    <property type="entry name" value="Penicillin-binding protein 2x (pbp-2x), c-terminal domain"/>
    <property type="match status" value="1"/>
</dbReference>
<dbReference type="SMART" id="SM00740">
    <property type="entry name" value="PASTA"/>
    <property type="match status" value="3"/>
</dbReference>
<feature type="transmembrane region" description="Helical" evidence="2">
    <location>
        <begin position="7"/>
        <end position="27"/>
    </location>
</feature>
<keyword evidence="2" id="KW-0812">Transmembrane</keyword>
<dbReference type="InterPro" id="IPR005543">
    <property type="entry name" value="PASTA_dom"/>
</dbReference>